<keyword evidence="1" id="KW-0677">Repeat</keyword>
<dbReference type="PRINTS" id="PR00633">
    <property type="entry name" value="RCCNDNSATION"/>
</dbReference>
<feature type="repeat" description="RCC1" evidence="2">
    <location>
        <begin position="271"/>
        <end position="322"/>
    </location>
</feature>
<dbReference type="Pfam" id="PF00415">
    <property type="entry name" value="RCC1"/>
    <property type="match status" value="1"/>
</dbReference>
<dbReference type="Pfam" id="PF13540">
    <property type="entry name" value="RCC1_2"/>
    <property type="match status" value="1"/>
</dbReference>
<feature type="repeat" description="RCC1" evidence="2">
    <location>
        <begin position="323"/>
        <end position="374"/>
    </location>
</feature>
<dbReference type="PANTHER" id="PTHR22872">
    <property type="entry name" value="BTK-BINDING PROTEIN-RELATED"/>
    <property type="match status" value="1"/>
</dbReference>
<feature type="repeat" description="RCC1" evidence="2">
    <location>
        <begin position="200"/>
        <end position="270"/>
    </location>
</feature>
<dbReference type="EMBL" id="LN714502">
    <property type="protein sequence ID" value="CEL78488.1"/>
    <property type="molecule type" value="Genomic_DNA"/>
</dbReference>
<proteinExistence type="predicted"/>
<reference evidence="4" key="1">
    <citation type="journal article" date="2015" name="PLoS ONE">
        <title>Comprehensive Evaluation of Toxoplasma gondii VEG and Neospora caninum LIV Genomes with Tachyzoite Stage Transcriptome and Proteome Defines Novel Transcript Features.</title>
        <authorList>
            <person name="Ramaprasad A."/>
            <person name="Mourier T."/>
            <person name="Naeem R."/>
            <person name="Malas T.B."/>
            <person name="Moussa E."/>
            <person name="Panigrahi A."/>
            <person name="Vermont S.J."/>
            <person name="Otto T.D."/>
            <person name="Wastling J."/>
            <person name="Pain A."/>
        </authorList>
    </citation>
    <scope>NUCLEOTIDE SEQUENCE</scope>
    <source>
        <strain evidence="4">VEG</strain>
    </source>
</reference>
<dbReference type="Pfam" id="PF25390">
    <property type="entry name" value="WD40_RLD"/>
    <property type="match status" value="2"/>
</dbReference>
<organism evidence="4">
    <name type="scientific">Toxoplasma gondii (strain ATCC 50861 / VEG)</name>
    <dbReference type="NCBI Taxonomy" id="432359"/>
    <lineage>
        <taxon>Eukaryota</taxon>
        <taxon>Sar</taxon>
        <taxon>Alveolata</taxon>
        <taxon>Apicomplexa</taxon>
        <taxon>Conoidasida</taxon>
        <taxon>Coccidia</taxon>
        <taxon>Eucoccidiorida</taxon>
        <taxon>Eimeriorina</taxon>
        <taxon>Sarcocystidae</taxon>
        <taxon>Toxoplasma</taxon>
    </lineage>
</organism>
<feature type="repeat" description="RCC1" evidence="2">
    <location>
        <begin position="741"/>
        <end position="792"/>
    </location>
</feature>
<evidence type="ECO:0000313" key="4">
    <source>
        <dbReference type="EMBL" id="CEL78488.1"/>
    </source>
</evidence>
<feature type="repeat" description="RCC1" evidence="2">
    <location>
        <begin position="429"/>
        <end position="518"/>
    </location>
</feature>
<protein>
    <submittedName>
        <fullName evidence="4">Guanidine nucleotide exchange factor, putative</fullName>
    </submittedName>
</protein>
<evidence type="ECO:0000256" key="2">
    <source>
        <dbReference type="PROSITE-ProRule" id="PRU00235"/>
    </source>
</evidence>
<accession>A0A0F7V7J5</accession>
<feature type="repeat" description="RCC1" evidence="2">
    <location>
        <begin position="68"/>
        <end position="120"/>
    </location>
</feature>
<feature type="repeat" description="RCC1" evidence="2">
    <location>
        <begin position="636"/>
        <end position="688"/>
    </location>
</feature>
<dbReference type="InterPro" id="IPR051625">
    <property type="entry name" value="Signaling_Regulatory_Domain"/>
</dbReference>
<dbReference type="SUPFAM" id="SSF50985">
    <property type="entry name" value="RCC1/BLIP-II"/>
    <property type="match status" value="4"/>
</dbReference>
<feature type="repeat" description="RCC1" evidence="2">
    <location>
        <begin position="572"/>
        <end position="621"/>
    </location>
</feature>
<dbReference type="InterPro" id="IPR058923">
    <property type="entry name" value="RCC1-like_dom"/>
</dbReference>
<dbReference type="Gene3D" id="2.130.10.30">
    <property type="entry name" value="Regulator of chromosome condensation 1/beta-lactamase-inhibitor protein II"/>
    <property type="match status" value="5"/>
</dbReference>
<feature type="domain" description="RCC1-like" evidence="3">
    <location>
        <begin position="501"/>
        <end position="751"/>
    </location>
</feature>
<feature type="repeat" description="RCC1" evidence="2">
    <location>
        <begin position="793"/>
        <end position="845"/>
    </location>
</feature>
<feature type="domain" description="RCC1-like" evidence="3">
    <location>
        <begin position="250"/>
        <end position="460"/>
    </location>
</feature>
<sequence length="1775" mass="194697">MALQPYAPIGAMAVQNSAGVPDLYVPNLAAEDQEVAANRIARFGPASVKRVALGLYHTLVVGLKGDQPQLFGWGKNYSNVLGMGVEIRERVFPGLVPFFSKMGTFEVSCGTNNSAVLVKRAQQPGGKVYTFGLGNRGRLGYPKNKADGVAGYQGDFSGDGQEDGPSWFTPKPSRVRFRDKCKIARISCGADHTLALSDEGALYAWGVGSYGNLGQGDTSDSYTPVRVYLGSEAGSGKKKENVGVGKVRADPVIVTCCSAGAKHSMACTSDGTLWTWGHGGNGRLGLGHNRGSLSPAVVDYILDRDIVFVNAGDSHSACIDRQGVLYTWGSGGFGRLGHGDQGEIPVPRKVEGFGGVPVLQVACGTFHTLALTHKGTVFAWGAGLALGFGEGEDGSGGMVAVPKHLSDIEAAVLNIAAGPYHSAAVTVGGDLLVWGVGGSSRLGHGDQQNQPFPKYVADLRNRMYVSDLQSMLGVSRLKREYSDLDVLDVPGTSGTNQSSWTLQSLECGESHTIALTGAGAVWVWGSNDDGQLGLGEDVEEDQYEPVKLECFSTPIRRIACGSKHCLAVAQYGDVFAWGANDNGQLGLGVVRPSFEPAAVTALRQAVDVFCGDDYSACITSLGGAQSVSGETGTEFGDLWAWGAAESGKLGLGEDVASGSILTPQKVVFSVPVCACSLGTSHSLAITAQGECYAWGAGYYGRLGIGTTANAYTPTRCDFPKGVRLRSVAAGACHSLALSMDGDLWFWGRREDTCSTTNYMSPRIFMQLEGQGGVPKVKSISASERHSLAVTEAGEVFAWGDNKLYQTGCGKRQAERLDRPERVAGLPSACQWVATGPQGSFFILASGEVFAAGVIKSGRLGTGWSKRTYQFSPVAVITHWADFGDLRYPGESSQLALCENGEFLPAAGAAGEELAKSNQVGSRERSGKAGMEIELSEKTIQTFLSRLTFARFEAGGEAAGYYGPGGGVTWRDIQDLIQQEEFQNRVEQIAQLEDDVILVLGRELDFVLSLADREKELEQLEGTFQNQTLSVVGKLEFDYPRIMLKRALSAILTKLDEFQKMFWILQQQPAYLLKLFGAINRPWQLEAVTELAEKIYYEIEDDRVKHLFAALLRGLAKQEAEKADSLFTCFHAETSALVRLLRSFCLRDLSLLFVAHFLFQTTNPSSLPSMLGTQESVVFSLSPEEVMQRKGISATSSMSRALKDEVRREFHRGLDTMKTFLISGLGRGFASIPLPPVVRAVLQYATQAVYDRGFLVDYEWLKYGMDFCYTLPTVKLLLHALVIPVFQAPNAYANRCGCPSMAPHVVEKFRACGRFLEFCAKPAGTNEGEETMSSALMIRAIGMEVWASIAQAVRFQADFRDTLDVDLTLDLFRAPYDLDDHYVTLRSEMLCTATNLCRKFEPQLNMSAHDPLAALVRRISEGRNPPFDAEQLEHCREEETWHTFRMNHRFLITEKNIVFDPITHAPVPQLFSFRQHAQIKENHRLLSIIIRYTPPETYDPRFVLQEAIRKLPPVLTARDWRKLHSELEALSAHFAACDPPDYDRCKITEHAARVVDDMVQSNIDQLAVMQWIAEGILDRKQHRSYMRHVLRRQEELCAMKRKYEASMKKRLDDLREAIAALESLEYPGPIQVQAKRMNVQLWFNTIRDKMKNTSKKSKAGSAYCPSATFKYAVLVDREIITKLSPSVTPDVMVNLFVTFTLRKDNSWQVVFTHRVQKVEQLVADFVIPKEELLHVRRLPPQATYGFLKSASDPNGFVEVNVLPFLQALDQVGGQEA</sequence>
<dbReference type="InterPro" id="IPR009091">
    <property type="entry name" value="RCC1/BLIP-II"/>
</dbReference>
<dbReference type="Gene3D" id="1.10.506.10">
    <property type="entry name" value="GTPase Activation - p120gap, domain 1"/>
    <property type="match status" value="1"/>
</dbReference>
<evidence type="ECO:0000259" key="3">
    <source>
        <dbReference type="Pfam" id="PF25390"/>
    </source>
</evidence>
<dbReference type="PROSITE" id="PS50012">
    <property type="entry name" value="RCC1_3"/>
    <property type="match status" value="13"/>
</dbReference>
<feature type="repeat" description="RCC1" evidence="2">
    <location>
        <begin position="519"/>
        <end position="571"/>
    </location>
</feature>
<name>A0A0F7V7J5_TOXGV</name>
<feature type="repeat" description="RCC1" evidence="2">
    <location>
        <begin position="689"/>
        <end position="740"/>
    </location>
</feature>
<dbReference type="InterPro" id="IPR000408">
    <property type="entry name" value="Reg_chr_condens"/>
</dbReference>
<evidence type="ECO:0000256" key="1">
    <source>
        <dbReference type="ARBA" id="ARBA00022737"/>
    </source>
</evidence>
<feature type="repeat" description="RCC1" evidence="2">
    <location>
        <begin position="375"/>
        <end position="428"/>
    </location>
</feature>
<gene>
    <name evidence="4" type="ORF">BN1205_003150</name>
</gene>
<feature type="repeat" description="RCC1" evidence="2">
    <location>
        <begin position="126"/>
        <end position="199"/>
    </location>
</feature>
<dbReference type="PROSITE" id="PS00626">
    <property type="entry name" value="RCC1_2"/>
    <property type="match status" value="4"/>
</dbReference>
<dbReference type="InterPro" id="IPR008936">
    <property type="entry name" value="Rho_GTPase_activation_prot"/>
</dbReference>